<gene>
    <name evidence="1" type="ORF">RHMOL_Rhmol13G0283000</name>
</gene>
<evidence type="ECO:0000313" key="1">
    <source>
        <dbReference type="EMBL" id="KAI8526104.1"/>
    </source>
</evidence>
<name>A0ACC0LCP9_RHOML</name>
<keyword evidence="2" id="KW-1185">Reference proteome</keyword>
<proteinExistence type="predicted"/>
<dbReference type="EMBL" id="CM046400">
    <property type="protein sequence ID" value="KAI8526104.1"/>
    <property type="molecule type" value="Genomic_DNA"/>
</dbReference>
<evidence type="ECO:0000313" key="2">
    <source>
        <dbReference type="Proteomes" id="UP001062846"/>
    </source>
</evidence>
<reference evidence="1" key="1">
    <citation type="submission" date="2022-02" db="EMBL/GenBank/DDBJ databases">
        <title>Plant Genome Project.</title>
        <authorList>
            <person name="Zhang R.-G."/>
        </authorList>
    </citation>
    <scope>NUCLEOTIDE SEQUENCE</scope>
    <source>
        <strain evidence="1">AT1</strain>
    </source>
</reference>
<organism evidence="1 2">
    <name type="scientific">Rhododendron molle</name>
    <name type="common">Chinese azalea</name>
    <name type="synonym">Azalea mollis</name>
    <dbReference type="NCBI Taxonomy" id="49168"/>
    <lineage>
        <taxon>Eukaryota</taxon>
        <taxon>Viridiplantae</taxon>
        <taxon>Streptophyta</taxon>
        <taxon>Embryophyta</taxon>
        <taxon>Tracheophyta</taxon>
        <taxon>Spermatophyta</taxon>
        <taxon>Magnoliopsida</taxon>
        <taxon>eudicotyledons</taxon>
        <taxon>Gunneridae</taxon>
        <taxon>Pentapetalae</taxon>
        <taxon>asterids</taxon>
        <taxon>Ericales</taxon>
        <taxon>Ericaceae</taxon>
        <taxon>Ericoideae</taxon>
        <taxon>Rhodoreae</taxon>
        <taxon>Rhododendron</taxon>
    </lineage>
</organism>
<accession>A0ACC0LCP9</accession>
<sequence>MNYVHGKEAKDQFQRLSDDVVVNIFDKVSDVKWLFRCLVVSKRFSYLIPLVQTLSIRTNAWDYLSIPRTNFPKLAALLPFRWNDSYVDSLAKLTQVRSLNLDLVSDFNTNNDSVFKWGAKLTSNLDSITFLYAASLTKMMDSEEEETENEITQEELVPPLCLALECLGEAMLWVGILSRAVRQYPMLQSITITDSMNKGVRLYLGGEKLVEYRNAFRNARKCLKEAVSWPRAGYAPVLRLPMSGYVMKRVTIVQFKLYSGDDSEADLAMVDAFAEEQGVFSEAVVKILKNHKDSMKNFQNFN</sequence>
<dbReference type="Proteomes" id="UP001062846">
    <property type="component" value="Chromosome 13"/>
</dbReference>
<protein>
    <submittedName>
        <fullName evidence="1">Uncharacterized protein</fullName>
    </submittedName>
</protein>
<comment type="caution">
    <text evidence="1">The sequence shown here is derived from an EMBL/GenBank/DDBJ whole genome shotgun (WGS) entry which is preliminary data.</text>
</comment>